<gene>
    <name evidence="1" type="primary">23</name>
    <name evidence="1" type="ORF">PBI_IMVUBU_23</name>
</gene>
<accession>A0A6B9LIU0</accession>
<evidence type="ECO:0000313" key="2">
    <source>
        <dbReference type="Proteomes" id="UP000464404"/>
    </source>
</evidence>
<keyword evidence="2" id="KW-1185">Reference proteome</keyword>
<evidence type="ECO:0000313" key="1">
    <source>
        <dbReference type="EMBL" id="QHB37764.1"/>
    </source>
</evidence>
<proteinExistence type="predicted"/>
<dbReference type="EMBL" id="MN813693">
    <property type="protein sequence ID" value="QHB37764.1"/>
    <property type="molecule type" value="Genomic_DNA"/>
</dbReference>
<dbReference type="GeneID" id="60321383"/>
<dbReference type="Proteomes" id="UP000464404">
    <property type="component" value="Segment"/>
</dbReference>
<dbReference type="KEGG" id="vg:60321383"/>
<protein>
    <submittedName>
        <fullName evidence="1">Minor tail protein</fullName>
    </submittedName>
</protein>
<name>A0A6B9LIU0_9CAUD</name>
<sequence length="355" mass="39493">MPVVTDDQIISLHTARGVTLYQFLPEHYSDSTWSRDQRDTSRSTIVLPPQDGLNELPDIMPWLHHVTVFDGERDTVLWTGPIQKASSNRAGLTLTCRDHAAYLQRTRDPITKRWDAADPAHIAAELWRLMADQQAITTRVIERPDPEGERFDFAIEADEQMLDQTISSLVDKGLRWTVVSGAAIIGPVGLDPIATLGEDDFLGDGITLVRDGGAVYNDVMVRGADVRHRERVDYYGQNLQTIHNVDDMFGLSNVKRAAQQYVKHTGTVRTRLELPPSTVLHPDAPVSIDELMPSTRFIIEAHGIRQLMELTGVEVARRAGAASVSVSMESVEEDIELLKKQGENMPTQTLGGRAL</sequence>
<dbReference type="RefSeq" id="YP_009949973.1">
    <property type="nucleotide sequence ID" value="NC_051586.1"/>
</dbReference>
<organism evidence="1 2">
    <name type="scientific">Mycobacterium phage Imvubu</name>
    <dbReference type="NCBI Taxonomy" id="2686233"/>
    <lineage>
        <taxon>Viruses</taxon>
        <taxon>Duplodnaviria</taxon>
        <taxon>Heunggongvirae</taxon>
        <taxon>Uroviricota</taxon>
        <taxon>Caudoviricetes</taxon>
        <taxon>Bclasvirinae</taxon>
        <taxon>Imvubuvirus</taxon>
        <taxon>Imvubuvirus imvubu</taxon>
    </lineage>
</organism>
<reference evidence="1 2" key="1">
    <citation type="submission" date="2019-12" db="EMBL/GenBank/DDBJ databases">
        <authorList>
            <person name="Garlena R.A."/>
            <person name="Russell D.A."/>
            <person name="Pope W.H."/>
            <person name="Jacobs-Sera D."/>
            <person name="Hatfull G.F."/>
        </authorList>
    </citation>
    <scope>NUCLEOTIDE SEQUENCE [LARGE SCALE GENOMIC DNA]</scope>
</reference>